<dbReference type="InterPro" id="IPR007652">
    <property type="entry name" value="A1-4-GlycosylTfrase_dom"/>
</dbReference>
<name>A0AAN7VDD4_9COLE</name>
<dbReference type="SUPFAM" id="SSF53448">
    <property type="entry name" value="Nucleotide-diphospho-sugar transferases"/>
    <property type="match status" value="1"/>
</dbReference>
<accession>A0AAN7VDD4</accession>
<dbReference type="GO" id="GO:0000139">
    <property type="term" value="C:Golgi membrane"/>
    <property type="evidence" value="ECO:0007669"/>
    <property type="project" value="UniProtKB-SubCell"/>
</dbReference>
<protein>
    <recommendedName>
        <fullName evidence="8">Alpha 1,4-glycosyltransferase domain-containing protein</fullName>
    </recommendedName>
</protein>
<dbReference type="EMBL" id="JAVRBK010000006">
    <property type="protein sequence ID" value="KAK5643036.1"/>
    <property type="molecule type" value="Genomic_DNA"/>
</dbReference>
<dbReference type="InterPro" id="IPR007577">
    <property type="entry name" value="GlycoTrfase_DXD_sugar-bd_CS"/>
</dbReference>
<dbReference type="PANTHER" id="PTHR12042">
    <property type="entry name" value="LACTOSYLCERAMIDE 4-ALPHA-GALACTOSYLTRANSFERASE ALPHA- 1,4-GALACTOSYLTRANSFERASE"/>
    <property type="match status" value="1"/>
</dbReference>
<comment type="subcellular location">
    <subcellularLocation>
        <location evidence="1">Golgi apparatus membrane</location>
        <topology evidence="1">Single-pass type II membrane protein</topology>
    </subcellularLocation>
</comment>
<evidence type="ECO:0000313" key="9">
    <source>
        <dbReference type="EMBL" id="KAK5643036.1"/>
    </source>
</evidence>
<organism evidence="9 10">
    <name type="scientific">Pyrocoelia pectoralis</name>
    <dbReference type="NCBI Taxonomy" id="417401"/>
    <lineage>
        <taxon>Eukaryota</taxon>
        <taxon>Metazoa</taxon>
        <taxon>Ecdysozoa</taxon>
        <taxon>Arthropoda</taxon>
        <taxon>Hexapoda</taxon>
        <taxon>Insecta</taxon>
        <taxon>Pterygota</taxon>
        <taxon>Neoptera</taxon>
        <taxon>Endopterygota</taxon>
        <taxon>Coleoptera</taxon>
        <taxon>Polyphaga</taxon>
        <taxon>Elateriformia</taxon>
        <taxon>Elateroidea</taxon>
        <taxon>Lampyridae</taxon>
        <taxon>Lampyrinae</taxon>
        <taxon>Pyrocoelia</taxon>
    </lineage>
</organism>
<keyword evidence="7" id="KW-1133">Transmembrane helix</keyword>
<evidence type="ECO:0000256" key="5">
    <source>
        <dbReference type="ARBA" id="ARBA00023034"/>
    </source>
</evidence>
<dbReference type="Proteomes" id="UP001329430">
    <property type="component" value="Chromosome 6"/>
</dbReference>
<evidence type="ECO:0000256" key="6">
    <source>
        <dbReference type="ARBA" id="ARBA00023136"/>
    </source>
</evidence>
<evidence type="ECO:0000256" key="2">
    <source>
        <dbReference type="ARBA" id="ARBA00009003"/>
    </source>
</evidence>
<dbReference type="Gene3D" id="3.90.550.20">
    <property type="match status" value="1"/>
</dbReference>
<evidence type="ECO:0000256" key="1">
    <source>
        <dbReference type="ARBA" id="ARBA00004323"/>
    </source>
</evidence>
<dbReference type="InterPro" id="IPR051981">
    <property type="entry name" value="Glycosyltransf_32"/>
</dbReference>
<feature type="domain" description="Alpha 1,4-glycosyltransferase" evidence="8">
    <location>
        <begin position="194"/>
        <end position="320"/>
    </location>
</feature>
<reference evidence="9 10" key="1">
    <citation type="journal article" date="2024" name="Insects">
        <title>An Improved Chromosome-Level Genome Assembly of the Firefly Pyrocoelia pectoralis.</title>
        <authorList>
            <person name="Fu X."/>
            <person name="Meyer-Rochow V.B."/>
            <person name="Ballantyne L."/>
            <person name="Zhu X."/>
        </authorList>
    </citation>
    <scope>NUCLEOTIDE SEQUENCE [LARGE SCALE GENOMIC DNA]</scope>
    <source>
        <strain evidence="9">XCY_ONT2</strain>
    </source>
</reference>
<evidence type="ECO:0000256" key="4">
    <source>
        <dbReference type="ARBA" id="ARBA00022679"/>
    </source>
</evidence>
<gene>
    <name evidence="9" type="ORF">RI129_009203</name>
</gene>
<dbReference type="AlphaFoldDB" id="A0AAN7VDD4"/>
<keyword evidence="5" id="KW-0333">Golgi apparatus</keyword>
<evidence type="ECO:0000256" key="7">
    <source>
        <dbReference type="SAM" id="Phobius"/>
    </source>
</evidence>
<comment type="caution">
    <text evidence="9">The sequence shown here is derived from an EMBL/GenBank/DDBJ whole genome shotgun (WGS) entry which is preliminary data.</text>
</comment>
<keyword evidence="3" id="KW-0328">Glycosyltransferase</keyword>
<evidence type="ECO:0000256" key="3">
    <source>
        <dbReference type="ARBA" id="ARBA00022676"/>
    </source>
</evidence>
<keyword evidence="10" id="KW-1185">Reference proteome</keyword>
<comment type="similarity">
    <text evidence="2">Belongs to the glycosyltransferase 32 family.</text>
</comment>
<dbReference type="PANTHER" id="PTHR12042:SF21">
    <property type="entry name" value="ALPHA1,4-GALACTOSYLTRANSFERASE 1-RELATED"/>
    <property type="match status" value="1"/>
</dbReference>
<keyword evidence="7" id="KW-0812">Transmembrane</keyword>
<keyword evidence="4" id="KW-0808">Transferase</keyword>
<dbReference type="GO" id="GO:0016758">
    <property type="term" value="F:hexosyltransferase activity"/>
    <property type="evidence" value="ECO:0007669"/>
    <property type="project" value="TreeGrafter"/>
</dbReference>
<keyword evidence="6 7" id="KW-0472">Membrane</keyword>
<evidence type="ECO:0000259" key="8">
    <source>
        <dbReference type="Pfam" id="PF04572"/>
    </source>
</evidence>
<dbReference type="GO" id="GO:0006688">
    <property type="term" value="P:glycosphingolipid biosynthetic process"/>
    <property type="evidence" value="ECO:0007669"/>
    <property type="project" value="TreeGrafter"/>
</dbReference>
<dbReference type="InterPro" id="IPR029044">
    <property type="entry name" value="Nucleotide-diphossugar_trans"/>
</dbReference>
<feature type="transmembrane region" description="Helical" evidence="7">
    <location>
        <begin position="5"/>
        <end position="24"/>
    </location>
</feature>
<dbReference type="Pfam" id="PF04572">
    <property type="entry name" value="Gb3_synth"/>
    <property type="match status" value="1"/>
</dbReference>
<dbReference type="Pfam" id="PF04488">
    <property type="entry name" value="Gly_transf_sug"/>
    <property type="match status" value="1"/>
</dbReference>
<sequence length="325" mass="37308">MLKNCFVFLIVVVVVTVYYYVYWWEPEQDTSLGCYTAGGDTLPDILDIKTPSEKSTYFIDTSCTSYTKGKIFITPRQACAVESAAFNNPDFQTFLMYASPGSIKDDNTLSDRLLKILTNIVNVKVVRLNYAGLLNGNVYTKERIQLLILYKYGGIYLDLDTVTIRSFNGLALNFAVAESETHVNNAVIRSSIKGSGHEFIKMCLKELKEYFRGDFWGYNGPVVVTKILKKMCEVNNIKDIMYKKKCSGFTVYPPEKFYPIFYENWRLYFEDARKKEKAYVMGNSYAIHVWNKLSKNTVSNSSGSIYRYAAGKYCPQVYSIAREYF</sequence>
<evidence type="ECO:0000313" key="10">
    <source>
        <dbReference type="Proteomes" id="UP001329430"/>
    </source>
</evidence>
<proteinExistence type="inferred from homology"/>